<sequence>MKDKLNITIKVANQRPLRMAVSLGEEEEEVRQAEYFVNHVWAKWMDEKAADQSDSDVLAMTAIYFARLYIQEYRKNEEVERHLASFEETLDKILLDIK</sequence>
<evidence type="ECO:0000313" key="3">
    <source>
        <dbReference type="Proteomes" id="UP000186351"/>
    </source>
</evidence>
<proteinExistence type="predicted"/>
<protein>
    <submittedName>
        <fullName evidence="2">Cell division protein ZapA</fullName>
    </submittedName>
</protein>
<dbReference type="RefSeq" id="WP_068961328.1">
    <property type="nucleotide sequence ID" value="NZ_CAJTAP010000043.1"/>
</dbReference>
<accession>A0A1Z2XHF0</accession>
<gene>
    <name evidence="2" type="primary">zapA</name>
    <name evidence="1" type="ORF">A4V02_10135</name>
    <name evidence="2" type="ORF">E5333_07870</name>
</gene>
<dbReference type="Proteomes" id="UP000306630">
    <property type="component" value="Unassembled WGS sequence"/>
</dbReference>
<dbReference type="Proteomes" id="UP000186351">
    <property type="component" value="Chromosome"/>
</dbReference>
<keyword evidence="2" id="KW-0132">Cell division</keyword>
<keyword evidence="2" id="KW-0131">Cell cycle</keyword>
<organism evidence="1 3">
    <name type="scientific">Muribaculum intestinale</name>
    <dbReference type="NCBI Taxonomy" id="1796646"/>
    <lineage>
        <taxon>Bacteria</taxon>
        <taxon>Pseudomonadati</taxon>
        <taxon>Bacteroidota</taxon>
        <taxon>Bacteroidia</taxon>
        <taxon>Bacteroidales</taxon>
        <taxon>Muribaculaceae</taxon>
        <taxon>Muribaculum</taxon>
    </lineage>
</organism>
<accession>A0A1B1SB75</accession>
<dbReference type="GeneID" id="65537227"/>
<dbReference type="KEGG" id="pary:A4V02_10135"/>
<dbReference type="Pfam" id="PF05164">
    <property type="entry name" value="ZapA"/>
    <property type="match status" value="1"/>
</dbReference>
<evidence type="ECO:0000313" key="4">
    <source>
        <dbReference type="Proteomes" id="UP000306630"/>
    </source>
</evidence>
<reference evidence="2 4" key="3">
    <citation type="submission" date="2019-04" db="EMBL/GenBank/DDBJ databases">
        <title>Microbes associate with the intestines of laboratory mice.</title>
        <authorList>
            <person name="Navarre W."/>
            <person name="Wong E."/>
            <person name="Huang K."/>
            <person name="Tropini C."/>
            <person name="Ng K."/>
            <person name="Yu B."/>
        </authorList>
    </citation>
    <scope>NUCLEOTIDE SEQUENCE [LARGE SCALE GENOMIC DNA]</scope>
    <source>
        <strain evidence="2 4">NM06_A21</strain>
    </source>
</reference>
<dbReference type="EMBL" id="SRYD01000027">
    <property type="protein sequence ID" value="TGY73968.1"/>
    <property type="molecule type" value="Genomic_DNA"/>
</dbReference>
<keyword evidence="3" id="KW-1185">Reference proteome</keyword>
<dbReference type="STRING" id="1796646.A4V02_10135"/>
<dbReference type="InterPro" id="IPR007838">
    <property type="entry name" value="Cell_div_ZapA-like"/>
</dbReference>
<evidence type="ECO:0000313" key="1">
    <source>
        <dbReference type="EMBL" id="ANU64037.1"/>
    </source>
</evidence>
<dbReference type="GO" id="GO:0051301">
    <property type="term" value="P:cell division"/>
    <property type="evidence" value="ECO:0007669"/>
    <property type="project" value="UniProtKB-KW"/>
</dbReference>
<reference evidence="3" key="1">
    <citation type="submission" date="2016-04" db="EMBL/GenBank/DDBJ databases">
        <title>Complete Genome Sequences of Twelve Strains of a Stable Defined Moderately Diverse Mouse Microbiota 2 (sDMDMm2).</title>
        <authorList>
            <person name="Uchimura Y."/>
            <person name="Wyss M."/>
            <person name="Brugiroux S."/>
            <person name="Limenitakis J.P."/>
            <person name="Stecher B."/>
            <person name="McCoy K.D."/>
            <person name="Macpherson A.J."/>
        </authorList>
    </citation>
    <scope>NUCLEOTIDE SEQUENCE [LARGE SCALE GENOMIC DNA]</scope>
    <source>
        <strain evidence="3">YL27</strain>
    </source>
</reference>
<dbReference type="EMBL" id="CP015402">
    <property type="protein sequence ID" value="ANU64037.1"/>
    <property type="molecule type" value="Genomic_DNA"/>
</dbReference>
<dbReference type="AlphaFoldDB" id="A0A1B1SB75"/>
<reference evidence="1" key="2">
    <citation type="submission" date="2017-04" db="EMBL/GenBank/DDBJ databases">
        <title>Complete Genome Sequences of Twelve Strains of a Stable Defined Moderately Diverse Mouse Microbiota 2 (sDMDMm2).</title>
        <authorList>
            <person name="Uchimura Y."/>
            <person name="Wyss M."/>
            <person name="Brugiroux S."/>
            <person name="Limenitakis J.P."/>
            <person name="Stecher B."/>
            <person name="McCoy K.D."/>
            <person name="Macpherson A.J."/>
        </authorList>
    </citation>
    <scope>NUCLEOTIDE SEQUENCE</scope>
    <source>
        <strain evidence="1">YL27</strain>
    </source>
</reference>
<name>A0A1B1SB75_9BACT</name>
<dbReference type="OrthoDB" id="1099541at2"/>
<evidence type="ECO:0000313" key="2">
    <source>
        <dbReference type="EMBL" id="TGY73968.1"/>
    </source>
</evidence>